<dbReference type="KEGG" id="pms:KNP414_00067"/>
<dbReference type="PATRIC" id="fig|1036673.3.peg.62"/>
<name>F8FH68_PAEMK</name>
<reference evidence="1 2" key="2">
    <citation type="journal article" date="2013" name="Genome Announc.">
        <title>Genome Sequence of Growth-Improving Paenibacillus mucilaginosus Strain KNP414.</title>
        <authorList>
            <person name="Lu J.J."/>
            <person name="Wang J.F."/>
            <person name="Hu X.F."/>
        </authorList>
    </citation>
    <scope>NUCLEOTIDE SEQUENCE [LARGE SCALE GENOMIC DNA]</scope>
    <source>
        <strain evidence="1 2">KNP414</strain>
    </source>
</reference>
<reference evidence="2" key="1">
    <citation type="submission" date="2011-06" db="EMBL/GenBank/DDBJ databases">
        <title>Complete genome sequence of Paenibacillus mucilaginosus KNP414.</title>
        <authorList>
            <person name="Wang J."/>
            <person name="Hu S."/>
            <person name="Hu X."/>
            <person name="Zhang B."/>
            <person name="Dong D."/>
            <person name="Zhang S."/>
            <person name="Zhao K."/>
            <person name="Wu D."/>
        </authorList>
    </citation>
    <scope>NUCLEOTIDE SEQUENCE [LARGE SCALE GENOMIC DNA]</scope>
    <source>
        <strain evidence="2">KNP414</strain>
    </source>
</reference>
<dbReference type="Proteomes" id="UP000006620">
    <property type="component" value="Chromosome"/>
</dbReference>
<dbReference type="HOGENOM" id="CLU_3330946_0_0_9"/>
<dbReference type="AlphaFoldDB" id="F8FH68"/>
<accession>F8FH68</accession>
<evidence type="ECO:0000313" key="1">
    <source>
        <dbReference type="EMBL" id="AEI38718.1"/>
    </source>
</evidence>
<evidence type="ECO:0000313" key="2">
    <source>
        <dbReference type="Proteomes" id="UP000006620"/>
    </source>
</evidence>
<sequence length="38" mass="4104">MTKKQKLHDPCTKGSMEFFLCCAKGCKGPGRNLCSALA</sequence>
<protein>
    <submittedName>
        <fullName evidence="1">Uncharacterized protein</fullName>
    </submittedName>
</protein>
<proteinExistence type="predicted"/>
<dbReference type="EMBL" id="CP002869">
    <property type="protein sequence ID" value="AEI38718.1"/>
    <property type="molecule type" value="Genomic_DNA"/>
</dbReference>
<organism evidence="1 2">
    <name type="scientific">Paenibacillus mucilaginosus (strain KNP414)</name>
    <dbReference type="NCBI Taxonomy" id="1036673"/>
    <lineage>
        <taxon>Bacteria</taxon>
        <taxon>Bacillati</taxon>
        <taxon>Bacillota</taxon>
        <taxon>Bacilli</taxon>
        <taxon>Bacillales</taxon>
        <taxon>Paenibacillaceae</taxon>
        <taxon>Paenibacillus</taxon>
    </lineage>
</organism>
<gene>
    <name evidence="1" type="ordered locus">KNP414_00067</name>
</gene>